<dbReference type="Gene3D" id="1.10.287.470">
    <property type="entry name" value="Helix hairpin bin"/>
    <property type="match status" value="1"/>
</dbReference>
<evidence type="ECO:0000259" key="5">
    <source>
        <dbReference type="Pfam" id="PF25989"/>
    </source>
</evidence>
<name>A0ABW8Z0A9_9FLAO</name>
<dbReference type="InterPro" id="IPR058637">
    <property type="entry name" value="YknX-like_C"/>
</dbReference>
<proteinExistence type="inferred from homology"/>
<evidence type="ECO:0000313" key="7">
    <source>
        <dbReference type="Proteomes" id="UP001629156"/>
    </source>
</evidence>
<gene>
    <name evidence="6" type="ORF">ABS766_11510</name>
</gene>
<dbReference type="PANTHER" id="PTHR30158:SF23">
    <property type="entry name" value="MULTIDRUG RESISTANCE PROTEIN MEXA"/>
    <property type="match status" value="1"/>
</dbReference>
<dbReference type="RefSeq" id="WP_408085313.1">
    <property type="nucleotide sequence ID" value="NZ_JBELPZ010000011.1"/>
</dbReference>
<comment type="similarity">
    <text evidence="1">Belongs to the membrane fusion protein (MFP) (TC 8.A.1) family.</text>
</comment>
<keyword evidence="7" id="KW-1185">Reference proteome</keyword>
<dbReference type="NCBIfam" id="TIGR01730">
    <property type="entry name" value="RND_mfp"/>
    <property type="match status" value="1"/>
</dbReference>
<reference evidence="6 7" key="1">
    <citation type="submission" date="2024-06" db="EMBL/GenBank/DDBJ databases">
        <authorList>
            <person name="Kaempfer P."/>
            <person name="Viver T."/>
        </authorList>
    </citation>
    <scope>NUCLEOTIDE SEQUENCE [LARGE SCALE GENOMIC DNA]</scope>
    <source>
        <strain evidence="6 7">ST-119</strain>
    </source>
</reference>
<feature type="domain" description="Multidrug resistance protein MdtA-like barrel-sandwich hybrid" evidence="3">
    <location>
        <begin position="60"/>
        <end position="187"/>
    </location>
</feature>
<feature type="region of interest" description="Disordered" evidence="2">
    <location>
        <begin position="350"/>
        <end position="382"/>
    </location>
</feature>
<evidence type="ECO:0000259" key="4">
    <source>
        <dbReference type="Pfam" id="PF25944"/>
    </source>
</evidence>
<comment type="caution">
    <text evidence="6">The sequence shown here is derived from an EMBL/GenBank/DDBJ whole genome shotgun (WGS) entry which is preliminary data.</text>
</comment>
<dbReference type="Pfam" id="PF25917">
    <property type="entry name" value="BSH_RND"/>
    <property type="match status" value="1"/>
</dbReference>
<evidence type="ECO:0000259" key="3">
    <source>
        <dbReference type="Pfam" id="PF25917"/>
    </source>
</evidence>
<dbReference type="Pfam" id="PF25989">
    <property type="entry name" value="YknX_C"/>
    <property type="match status" value="1"/>
</dbReference>
<dbReference type="InterPro" id="IPR006143">
    <property type="entry name" value="RND_pump_MFP"/>
</dbReference>
<dbReference type="Proteomes" id="UP001629156">
    <property type="component" value="Unassembled WGS sequence"/>
</dbReference>
<dbReference type="InterPro" id="IPR058625">
    <property type="entry name" value="MdtA-like_BSH"/>
</dbReference>
<protein>
    <submittedName>
        <fullName evidence="6">Efflux RND transporter periplasmic adaptor subunit</fullName>
    </submittedName>
</protein>
<dbReference type="SUPFAM" id="SSF111369">
    <property type="entry name" value="HlyD-like secretion proteins"/>
    <property type="match status" value="1"/>
</dbReference>
<evidence type="ECO:0000313" key="6">
    <source>
        <dbReference type="EMBL" id="MFL9845047.1"/>
    </source>
</evidence>
<accession>A0ABW8Z0A9</accession>
<feature type="compositionally biased region" description="Polar residues" evidence="2">
    <location>
        <begin position="367"/>
        <end position="382"/>
    </location>
</feature>
<feature type="domain" description="YknX-like C-terminal permuted SH3-like" evidence="5">
    <location>
        <begin position="287"/>
        <end position="352"/>
    </location>
</feature>
<dbReference type="Gene3D" id="2.40.30.170">
    <property type="match status" value="1"/>
</dbReference>
<dbReference type="EMBL" id="JBELPZ010000011">
    <property type="protein sequence ID" value="MFL9845047.1"/>
    <property type="molecule type" value="Genomic_DNA"/>
</dbReference>
<dbReference type="PANTHER" id="PTHR30158">
    <property type="entry name" value="ACRA/E-RELATED COMPONENT OF DRUG EFFLUX TRANSPORTER"/>
    <property type="match status" value="1"/>
</dbReference>
<organism evidence="6 7">
    <name type="scientific">Flavobacterium rhizosphaerae</name>
    <dbReference type="NCBI Taxonomy" id="3163298"/>
    <lineage>
        <taxon>Bacteria</taxon>
        <taxon>Pseudomonadati</taxon>
        <taxon>Bacteroidota</taxon>
        <taxon>Flavobacteriia</taxon>
        <taxon>Flavobacteriales</taxon>
        <taxon>Flavobacteriaceae</taxon>
        <taxon>Flavobacterium</taxon>
    </lineage>
</organism>
<dbReference type="PROSITE" id="PS51257">
    <property type="entry name" value="PROKAR_LIPOPROTEIN"/>
    <property type="match status" value="1"/>
</dbReference>
<sequence length="382" mass="41665">MRNKTLLGALAALLVFYGCGKKEEQAQQPQGPMPYPVETIIKGDATTFEEYTANLEGQQNVEIRPKVTGFIQKIYVDEGQHVNKGQLLFKLETQTLNQDAAAAKASVDAARVEADRLKPLVDRNIISKVQLETAKANLAQAQAAYNSIAANINYGSIISPVSGVIGSMPFREGALVSSTTQEPLTTVSDSRMMRAYFTMNEKQMLDFTRTFKGGTLQEKIKNTPEVTLLLADGSEYEHKGTLETVNGLVNPTTGTTEFRAVFPNPDAVLRSGGSGIVRIPINHKDVIIVPQNAVMDRQDRHLVFVVENDSVKSRVIDITTTAGKNFIVKDGLKPGDVIVVQGVTKLQEGQKIAPQPVKKEKEPAAQVQDTTAAEQKTNSQQK</sequence>
<dbReference type="Gene3D" id="2.40.50.100">
    <property type="match status" value="1"/>
</dbReference>
<dbReference type="Pfam" id="PF25944">
    <property type="entry name" value="Beta-barrel_RND"/>
    <property type="match status" value="1"/>
</dbReference>
<evidence type="ECO:0000256" key="1">
    <source>
        <dbReference type="ARBA" id="ARBA00009477"/>
    </source>
</evidence>
<dbReference type="Gene3D" id="2.40.420.20">
    <property type="match status" value="1"/>
</dbReference>
<feature type="domain" description="Multidrug resistance protein MdtA-like beta-barrel" evidence="4">
    <location>
        <begin position="198"/>
        <end position="277"/>
    </location>
</feature>
<dbReference type="InterPro" id="IPR058626">
    <property type="entry name" value="MdtA-like_b-barrel"/>
</dbReference>
<evidence type="ECO:0000256" key="2">
    <source>
        <dbReference type="SAM" id="MobiDB-lite"/>
    </source>
</evidence>